<dbReference type="Proteomes" id="UP000299102">
    <property type="component" value="Unassembled WGS sequence"/>
</dbReference>
<sequence>MPTQMYLTNSKYYRTDSAEWCPWSVTILHRDLHRPMITKLMKDKSKKFFDMAANHLKLLLVTVATYEAPPPHHFLHRPRNVLIDPPHDFTSKIERLIDTNNMFEK</sequence>
<evidence type="ECO:0000313" key="1">
    <source>
        <dbReference type="EMBL" id="GBP78704.1"/>
    </source>
</evidence>
<dbReference type="EMBL" id="BGZK01001381">
    <property type="protein sequence ID" value="GBP78704.1"/>
    <property type="molecule type" value="Genomic_DNA"/>
</dbReference>
<proteinExistence type="predicted"/>
<comment type="caution">
    <text evidence="1">The sequence shown here is derived from an EMBL/GenBank/DDBJ whole genome shotgun (WGS) entry which is preliminary data.</text>
</comment>
<dbReference type="AlphaFoldDB" id="A0A4C1YV65"/>
<evidence type="ECO:0000313" key="2">
    <source>
        <dbReference type="Proteomes" id="UP000299102"/>
    </source>
</evidence>
<name>A0A4C1YV65_EUMVA</name>
<dbReference type="OrthoDB" id="10050074at2759"/>
<gene>
    <name evidence="1" type="ORF">EVAR_90573_1</name>
</gene>
<reference evidence="1 2" key="1">
    <citation type="journal article" date="2019" name="Commun. Biol.">
        <title>The bagworm genome reveals a unique fibroin gene that provides high tensile strength.</title>
        <authorList>
            <person name="Kono N."/>
            <person name="Nakamura H."/>
            <person name="Ohtoshi R."/>
            <person name="Tomita M."/>
            <person name="Numata K."/>
            <person name="Arakawa K."/>
        </authorList>
    </citation>
    <scope>NUCLEOTIDE SEQUENCE [LARGE SCALE GENOMIC DNA]</scope>
</reference>
<accession>A0A4C1YV65</accession>
<organism evidence="1 2">
    <name type="scientific">Eumeta variegata</name>
    <name type="common">Bagworm moth</name>
    <name type="synonym">Eumeta japonica</name>
    <dbReference type="NCBI Taxonomy" id="151549"/>
    <lineage>
        <taxon>Eukaryota</taxon>
        <taxon>Metazoa</taxon>
        <taxon>Ecdysozoa</taxon>
        <taxon>Arthropoda</taxon>
        <taxon>Hexapoda</taxon>
        <taxon>Insecta</taxon>
        <taxon>Pterygota</taxon>
        <taxon>Neoptera</taxon>
        <taxon>Endopterygota</taxon>
        <taxon>Lepidoptera</taxon>
        <taxon>Glossata</taxon>
        <taxon>Ditrysia</taxon>
        <taxon>Tineoidea</taxon>
        <taxon>Psychidae</taxon>
        <taxon>Oiketicinae</taxon>
        <taxon>Eumeta</taxon>
    </lineage>
</organism>
<protein>
    <submittedName>
        <fullName evidence="1">Uncharacterized protein</fullName>
    </submittedName>
</protein>
<keyword evidence="2" id="KW-1185">Reference proteome</keyword>